<gene>
    <name evidence="2" type="ORF">FAES_1898</name>
</gene>
<dbReference type="InterPro" id="IPR035576">
    <property type="entry name" value="T6SS_TssC"/>
</dbReference>
<dbReference type="Proteomes" id="UP000011058">
    <property type="component" value="Chromosome"/>
</dbReference>
<dbReference type="OrthoDB" id="1408613at2"/>
<evidence type="ECO:0008006" key="4">
    <source>
        <dbReference type="Google" id="ProtNLM"/>
    </source>
</evidence>
<name>I0K704_9BACT</name>
<dbReference type="PATRIC" id="fig|1166018.3.peg.3638"/>
<protein>
    <recommendedName>
        <fullName evidence="4">Type VI secretion system contractile sheath protein TssC</fullName>
    </recommendedName>
</protein>
<proteinExistence type="predicted"/>
<evidence type="ECO:0000313" key="3">
    <source>
        <dbReference type="Proteomes" id="UP000011058"/>
    </source>
</evidence>
<dbReference type="HOGENOM" id="CLU_048407_0_0_10"/>
<dbReference type="STRING" id="1166018.FAES_1898"/>
<accession>I0K704</accession>
<dbReference type="EMBL" id="HE796683">
    <property type="protein sequence ID" value="CCG99907.1"/>
    <property type="molecule type" value="Genomic_DNA"/>
</dbReference>
<dbReference type="GO" id="GO:0033103">
    <property type="term" value="P:protein secretion by the type VI secretion system"/>
    <property type="evidence" value="ECO:0007669"/>
    <property type="project" value="InterPro"/>
</dbReference>
<evidence type="ECO:0000313" key="2">
    <source>
        <dbReference type="EMBL" id="CCG99907.1"/>
    </source>
</evidence>
<dbReference type="RefSeq" id="WP_015331006.1">
    <property type="nucleotide sequence ID" value="NC_020054.1"/>
</dbReference>
<dbReference type="AlphaFoldDB" id="I0K704"/>
<dbReference type="GO" id="GO:0033104">
    <property type="term" value="C:type VI protein secretion system complex"/>
    <property type="evidence" value="ECO:0007669"/>
    <property type="project" value="InterPro"/>
</dbReference>
<dbReference type="Pfam" id="PF17541">
    <property type="entry name" value="TssC"/>
    <property type="match status" value="1"/>
</dbReference>
<feature type="region of interest" description="Disordered" evidence="1">
    <location>
        <begin position="1"/>
        <end position="21"/>
    </location>
</feature>
<dbReference type="eggNOG" id="ENOG502Z8M7">
    <property type="taxonomic scope" value="Bacteria"/>
</dbReference>
<sequence>MAEQRTNQPAAQQAAEREAATSRTFTQNIAELQQLKFGGFKLLETTIEGADSLNPERRAKREIFLKENDRRRDRQALKKRLELWKEILSTEGASVADMAETTQQKFDTTEALYKQNIKEVIENSRELEATYRGLALYFANSHQSGFKVRNVVFVNAGLSQLDPANVYNNDMIDFIRNEVHQVYNRFDLQESYSLMVIPGYLGKKTVVDAWAKIASDHKLMLITDYRNMGDLKDTIKEFQRERLSQDVPRFANVIMTVNHLVGRGKYDEFEEEEDLYIDPSTALAGKMHQNLISQVSAGLQFGALEEVDGVRMDLLKTEVGELEGLGLVPMTKEFARIIPFSGKTLFAGNNVGLKTYSVVRVFDWLMKVMMNFLNKRAMENWSGKVEKQLTDEIVAFLDRIKGPGKIIDKFDPPKFRQDPIQPDRIIVDLNITPFFPAKTFIINLTGERGRNEETGRRNDFKAEVR</sequence>
<dbReference type="KEGG" id="fae:FAES_1898"/>
<reference evidence="2 3" key="1">
    <citation type="journal article" date="2012" name="J. Bacteriol.">
        <title>Genome Sequence of Fibrella aestuarina BUZ 2T, a Filamentous Marine Bacterium.</title>
        <authorList>
            <person name="Filippini M."/>
            <person name="Qi W."/>
            <person name="Blom J."/>
            <person name="Goesmann A."/>
            <person name="Smits T.H."/>
            <person name="Bagheri H.C."/>
        </authorList>
    </citation>
    <scope>NUCLEOTIDE SEQUENCE [LARGE SCALE GENOMIC DNA]</scope>
    <source>
        <strain evidence="3">BUZ 2T</strain>
    </source>
</reference>
<evidence type="ECO:0000256" key="1">
    <source>
        <dbReference type="SAM" id="MobiDB-lite"/>
    </source>
</evidence>
<organism evidence="2 3">
    <name type="scientific">Fibrella aestuarina BUZ 2</name>
    <dbReference type="NCBI Taxonomy" id="1166018"/>
    <lineage>
        <taxon>Bacteria</taxon>
        <taxon>Pseudomonadati</taxon>
        <taxon>Bacteroidota</taxon>
        <taxon>Cytophagia</taxon>
        <taxon>Cytophagales</taxon>
        <taxon>Spirosomataceae</taxon>
        <taxon>Fibrella</taxon>
    </lineage>
</organism>
<keyword evidence="3" id="KW-1185">Reference proteome</keyword>